<keyword evidence="4" id="KW-1185">Reference proteome</keyword>
<reference evidence="3 4" key="1">
    <citation type="submission" date="2024-02" db="EMBL/GenBank/DDBJ databases">
        <title>Adaptive strategies in a cosmopolitan and abundant soil bacterium.</title>
        <authorList>
            <person name="Carini P."/>
        </authorList>
    </citation>
    <scope>NUCLEOTIDE SEQUENCE [LARGE SCALE GENOMIC DNA]</scope>
    <source>
        <strain evidence="3 4">AZCC 1608</strain>
    </source>
</reference>
<feature type="compositionally biased region" description="Low complexity" evidence="1">
    <location>
        <begin position="151"/>
        <end position="163"/>
    </location>
</feature>
<gene>
    <name evidence="3" type="ORF">V1286_001474</name>
</gene>
<feature type="chain" id="PRO_5047535364" evidence="2">
    <location>
        <begin position="21"/>
        <end position="249"/>
    </location>
</feature>
<dbReference type="Proteomes" id="UP001364224">
    <property type="component" value="Unassembled WGS sequence"/>
</dbReference>
<sequence>MKRFLMITTALALLCGQAFAQQAAVMPTPSLSTTSPLGMVPSAPVGGTGIPFGATEIASPGVSPAPISSTIGSTVCSTIGTAPSTMFGSATTFDGGGVDVGTVTPQSTMSTMPGMSTSAMSSSGISPTSALIDTSGTQSMCGAGSNNLAASSTPTSPTTPGGVPRTGIPMGSTEIGNLGVSSAAMVPTITVGPTISTIAPTIPTVPAVTLAAANTTAVAAPTDPITGIPNITGAPNTIPGLSAAATMLR</sequence>
<dbReference type="RefSeq" id="WP_334478526.1">
    <property type="nucleotide sequence ID" value="NZ_JAZHRV010000001.1"/>
</dbReference>
<protein>
    <submittedName>
        <fullName evidence="3">Uncharacterized protein</fullName>
    </submittedName>
</protein>
<feature type="signal peptide" evidence="2">
    <location>
        <begin position="1"/>
        <end position="20"/>
    </location>
</feature>
<keyword evidence="2" id="KW-0732">Signal</keyword>
<evidence type="ECO:0000313" key="3">
    <source>
        <dbReference type="EMBL" id="MEH2553945.1"/>
    </source>
</evidence>
<organism evidence="3 4">
    <name type="scientific">Bradyrhizobium algeriense</name>
    <dbReference type="NCBI Taxonomy" id="634784"/>
    <lineage>
        <taxon>Bacteria</taxon>
        <taxon>Pseudomonadati</taxon>
        <taxon>Pseudomonadota</taxon>
        <taxon>Alphaproteobacteria</taxon>
        <taxon>Hyphomicrobiales</taxon>
        <taxon>Nitrobacteraceae</taxon>
        <taxon>Bradyrhizobium</taxon>
    </lineage>
</organism>
<accession>A0ABU8B5Y8</accession>
<evidence type="ECO:0000256" key="2">
    <source>
        <dbReference type="SAM" id="SignalP"/>
    </source>
</evidence>
<name>A0ABU8B5Y8_9BRAD</name>
<evidence type="ECO:0000256" key="1">
    <source>
        <dbReference type="SAM" id="MobiDB-lite"/>
    </source>
</evidence>
<dbReference type="EMBL" id="JAZHRV010000001">
    <property type="protein sequence ID" value="MEH2553945.1"/>
    <property type="molecule type" value="Genomic_DNA"/>
</dbReference>
<proteinExistence type="predicted"/>
<feature type="region of interest" description="Disordered" evidence="1">
    <location>
        <begin position="144"/>
        <end position="163"/>
    </location>
</feature>
<evidence type="ECO:0000313" key="4">
    <source>
        <dbReference type="Proteomes" id="UP001364224"/>
    </source>
</evidence>
<comment type="caution">
    <text evidence="3">The sequence shown here is derived from an EMBL/GenBank/DDBJ whole genome shotgun (WGS) entry which is preliminary data.</text>
</comment>